<dbReference type="SMART" id="SM00471">
    <property type="entry name" value="HDc"/>
    <property type="match status" value="1"/>
</dbReference>
<feature type="binding site" evidence="12">
    <location>
        <position position="91"/>
    </location>
    <ligand>
        <name>ATP</name>
        <dbReference type="ChEBI" id="CHEBI:30616"/>
    </ligand>
</feature>
<comment type="catalytic activity">
    <reaction evidence="12">
        <text>a tRNA with a 3' CCA end + 2 CTP + ATP = a tRNA with a 3' CCACCA end + 3 diphosphate</text>
        <dbReference type="Rhea" id="RHEA:76235"/>
        <dbReference type="Rhea" id="RHEA-COMP:10468"/>
        <dbReference type="Rhea" id="RHEA-COMP:18655"/>
        <dbReference type="ChEBI" id="CHEBI:30616"/>
        <dbReference type="ChEBI" id="CHEBI:33019"/>
        <dbReference type="ChEBI" id="CHEBI:37563"/>
        <dbReference type="ChEBI" id="CHEBI:83071"/>
        <dbReference type="ChEBI" id="CHEBI:195187"/>
    </reaction>
</comment>
<dbReference type="InterPro" id="IPR043519">
    <property type="entry name" value="NT_sf"/>
</dbReference>
<dbReference type="NCBIfam" id="NF008137">
    <property type="entry name" value="PRK10885.1"/>
    <property type="match status" value="1"/>
</dbReference>
<evidence type="ECO:0000259" key="13">
    <source>
        <dbReference type="PROSITE" id="PS51831"/>
    </source>
</evidence>
<dbReference type="EC" id="3.1.3.-" evidence="12"/>
<dbReference type="PANTHER" id="PTHR47545">
    <property type="entry name" value="MULTIFUNCTIONAL CCA PROTEIN"/>
    <property type="match status" value="1"/>
</dbReference>
<comment type="caution">
    <text evidence="14">The sequence shown here is derived from an EMBL/GenBank/DDBJ whole genome shotgun (WGS) entry which is preliminary data.</text>
</comment>
<evidence type="ECO:0000256" key="3">
    <source>
        <dbReference type="ARBA" id="ARBA00022694"/>
    </source>
</evidence>
<feature type="binding site" evidence="12">
    <location>
        <position position="21"/>
    </location>
    <ligand>
        <name>Mg(2+)</name>
        <dbReference type="ChEBI" id="CHEBI:18420"/>
    </ligand>
</feature>
<name>A0ABV7HXB5_9GAMM</name>
<dbReference type="InterPro" id="IPR003607">
    <property type="entry name" value="HD/PDEase_dom"/>
</dbReference>
<dbReference type="EC" id="3.1.4.-" evidence="12"/>
<feature type="binding site" evidence="12">
    <location>
        <position position="8"/>
    </location>
    <ligand>
        <name>CTP</name>
        <dbReference type="ChEBI" id="CHEBI:37563"/>
    </ligand>
</feature>
<comment type="function">
    <text evidence="12">Catalyzes the addition and repair of the essential 3'-terminal CCA sequence in tRNAs without using a nucleic acid template. Adds these three nucleotides in the order of C, C, and A to the tRNA nucleotide-73, using CTP and ATP as substrates and producing inorganic pyrophosphate. tRNA 3'-terminal CCA addition is required both for tRNA processing and repair. Also involved in tRNA surveillance by mediating tandem CCA addition to generate a CCACCA at the 3' terminus of unstable tRNAs. While stable tRNAs receive only 3'-terminal CCA, unstable tRNAs are marked with CCACCA and rapidly degraded.</text>
</comment>
<feature type="binding site" evidence="12">
    <location>
        <position position="8"/>
    </location>
    <ligand>
        <name>ATP</name>
        <dbReference type="ChEBI" id="CHEBI:30616"/>
    </ligand>
</feature>
<feature type="domain" description="HD" evidence="13">
    <location>
        <begin position="228"/>
        <end position="329"/>
    </location>
</feature>
<protein>
    <recommendedName>
        <fullName evidence="12">Multifunctional CCA protein</fullName>
    </recommendedName>
    <domain>
        <recommendedName>
            <fullName evidence="12">CCA-adding enzyme</fullName>
            <ecNumber evidence="12">2.7.7.72</ecNumber>
        </recommendedName>
        <alternativeName>
            <fullName evidence="12">CCA tRNA nucleotidyltransferase</fullName>
        </alternativeName>
        <alternativeName>
            <fullName evidence="12">tRNA CCA-pyrophosphorylase</fullName>
        </alternativeName>
        <alternativeName>
            <fullName evidence="12">tRNA adenylyl-/cytidylyl-transferase</fullName>
        </alternativeName>
        <alternativeName>
            <fullName evidence="12">tRNA nucleotidyltransferase</fullName>
        </alternativeName>
        <alternativeName>
            <fullName evidence="12">tRNA-NT</fullName>
        </alternativeName>
    </domain>
    <domain>
        <recommendedName>
            <fullName evidence="12">2'-nucleotidase</fullName>
            <ecNumber evidence="12">3.1.3.-</ecNumber>
        </recommendedName>
    </domain>
    <domain>
        <recommendedName>
            <fullName evidence="12">2',3'-cyclic phosphodiesterase</fullName>
            <ecNumber evidence="12">3.1.4.-</ecNumber>
        </recommendedName>
    </domain>
    <domain>
        <recommendedName>
            <fullName evidence="12">Phosphatase</fullName>
        </recommendedName>
    </domain>
</protein>
<evidence type="ECO:0000256" key="1">
    <source>
        <dbReference type="ARBA" id="ARBA00022596"/>
    </source>
</evidence>
<dbReference type="PIRSF" id="PIRSF000813">
    <property type="entry name" value="CCA_bact"/>
    <property type="match status" value="1"/>
</dbReference>
<keyword evidence="11 12" id="KW-0694">RNA-binding</keyword>
<dbReference type="InterPro" id="IPR032828">
    <property type="entry name" value="PolyA_RNA-bd"/>
</dbReference>
<evidence type="ECO:0000256" key="8">
    <source>
        <dbReference type="ARBA" id="ARBA00022801"/>
    </source>
</evidence>
<comment type="miscellaneous">
    <text evidence="12">A single active site specifically recognizes both ATP and CTP and is responsible for their addition.</text>
</comment>
<dbReference type="SUPFAM" id="SSF81301">
    <property type="entry name" value="Nucleotidyltransferase"/>
    <property type="match status" value="1"/>
</dbReference>
<dbReference type="Pfam" id="PF01743">
    <property type="entry name" value="PolyA_pol"/>
    <property type="match status" value="1"/>
</dbReference>
<keyword evidence="1 12" id="KW-0533">Nickel</keyword>
<keyword evidence="15" id="KW-1185">Reference proteome</keyword>
<comment type="domain">
    <text evidence="12">Comprises two domains: an N-terminal domain containing the nucleotidyltransferase activity and a C-terminal HD domain associated with both phosphodiesterase and phosphatase activities.</text>
</comment>
<dbReference type="PROSITE" id="PS51831">
    <property type="entry name" value="HD"/>
    <property type="match status" value="1"/>
</dbReference>
<keyword evidence="10 12" id="KW-0460">Magnesium</keyword>
<keyword evidence="12" id="KW-0511">Multifunctional enzyme</keyword>
<dbReference type="Pfam" id="PF12627">
    <property type="entry name" value="PolyA_pol_RNAbd"/>
    <property type="match status" value="1"/>
</dbReference>
<proteinExistence type="inferred from homology"/>
<evidence type="ECO:0000313" key="15">
    <source>
        <dbReference type="Proteomes" id="UP001595548"/>
    </source>
</evidence>
<feature type="binding site" evidence="12">
    <location>
        <position position="91"/>
    </location>
    <ligand>
        <name>CTP</name>
        <dbReference type="ChEBI" id="CHEBI:37563"/>
    </ligand>
</feature>
<dbReference type="InterPro" id="IPR050124">
    <property type="entry name" value="tRNA_CCA-adding_enzyme"/>
</dbReference>
<keyword evidence="7 12" id="KW-0692">RNA repair</keyword>
<evidence type="ECO:0000256" key="10">
    <source>
        <dbReference type="ARBA" id="ARBA00022842"/>
    </source>
</evidence>
<comment type="catalytic activity">
    <reaction evidence="12">
        <text>a tRNA precursor + 2 CTP + ATP = a tRNA with a 3' CCA end + 3 diphosphate</text>
        <dbReference type="Rhea" id="RHEA:14433"/>
        <dbReference type="Rhea" id="RHEA-COMP:10465"/>
        <dbReference type="Rhea" id="RHEA-COMP:10468"/>
        <dbReference type="ChEBI" id="CHEBI:30616"/>
        <dbReference type="ChEBI" id="CHEBI:33019"/>
        <dbReference type="ChEBI" id="CHEBI:37563"/>
        <dbReference type="ChEBI" id="CHEBI:74896"/>
        <dbReference type="ChEBI" id="CHEBI:83071"/>
        <dbReference type="EC" id="2.7.7.72"/>
    </reaction>
</comment>
<evidence type="ECO:0000256" key="12">
    <source>
        <dbReference type="HAMAP-Rule" id="MF_01261"/>
    </source>
</evidence>
<feature type="binding site" evidence="12">
    <location>
        <position position="11"/>
    </location>
    <ligand>
        <name>CTP</name>
        <dbReference type="ChEBI" id="CHEBI:37563"/>
    </ligand>
</feature>
<comment type="similarity">
    <text evidence="12">Belongs to the tRNA nucleotidyltransferase/poly(A) polymerase family. Bacterial CCA-adding enzyme type 1 subfamily.</text>
</comment>
<dbReference type="SUPFAM" id="SSF81891">
    <property type="entry name" value="Poly A polymerase C-terminal region-like"/>
    <property type="match status" value="1"/>
</dbReference>
<evidence type="ECO:0000256" key="2">
    <source>
        <dbReference type="ARBA" id="ARBA00022679"/>
    </source>
</evidence>
<evidence type="ECO:0000256" key="6">
    <source>
        <dbReference type="ARBA" id="ARBA00022741"/>
    </source>
</evidence>
<feature type="binding site" evidence="12">
    <location>
        <position position="23"/>
    </location>
    <ligand>
        <name>Mg(2+)</name>
        <dbReference type="ChEBI" id="CHEBI:18420"/>
    </ligand>
</feature>
<gene>
    <name evidence="12" type="primary">cca</name>
    <name evidence="14" type="ORF">ACFOEB_16135</name>
</gene>
<keyword evidence="3 12" id="KW-0819">tRNA processing</keyword>
<dbReference type="Pfam" id="PF01966">
    <property type="entry name" value="HD"/>
    <property type="match status" value="1"/>
</dbReference>
<dbReference type="HAMAP" id="MF_01262">
    <property type="entry name" value="CCA_bact_type2"/>
    <property type="match status" value="1"/>
</dbReference>
<dbReference type="EMBL" id="JBHRTL010000031">
    <property type="protein sequence ID" value="MFC3156740.1"/>
    <property type="molecule type" value="Genomic_DNA"/>
</dbReference>
<reference evidence="15" key="1">
    <citation type="journal article" date="2019" name="Int. J. Syst. Evol. Microbiol.">
        <title>The Global Catalogue of Microorganisms (GCM) 10K type strain sequencing project: providing services to taxonomists for standard genome sequencing and annotation.</title>
        <authorList>
            <consortium name="The Broad Institute Genomics Platform"/>
            <consortium name="The Broad Institute Genome Sequencing Center for Infectious Disease"/>
            <person name="Wu L."/>
            <person name="Ma J."/>
        </authorList>
    </citation>
    <scope>NUCLEOTIDE SEQUENCE [LARGE SCALE GENOMIC DNA]</scope>
    <source>
        <strain evidence="15">KCTC 52141</strain>
    </source>
</reference>
<evidence type="ECO:0000256" key="4">
    <source>
        <dbReference type="ARBA" id="ARBA00022695"/>
    </source>
</evidence>
<dbReference type="InterPro" id="IPR012006">
    <property type="entry name" value="CCA_bact"/>
</dbReference>
<keyword evidence="6 12" id="KW-0547">Nucleotide-binding</keyword>
<comment type="subunit">
    <text evidence="12">Monomer. Can also form homodimers and oligomers.</text>
</comment>
<dbReference type="Proteomes" id="UP001595548">
    <property type="component" value="Unassembled WGS sequence"/>
</dbReference>
<dbReference type="CDD" id="cd00077">
    <property type="entry name" value="HDc"/>
    <property type="match status" value="1"/>
</dbReference>
<feature type="binding site" evidence="12">
    <location>
        <position position="140"/>
    </location>
    <ligand>
        <name>ATP</name>
        <dbReference type="ChEBI" id="CHEBI:30616"/>
    </ligand>
</feature>
<dbReference type="RefSeq" id="WP_382418111.1">
    <property type="nucleotide sequence ID" value="NZ_AP031500.1"/>
</dbReference>
<dbReference type="PANTHER" id="PTHR47545:SF1">
    <property type="entry name" value="MULTIFUNCTIONAL CCA PROTEIN"/>
    <property type="match status" value="1"/>
</dbReference>
<accession>A0ABV7HXB5</accession>
<keyword evidence="8 12" id="KW-0378">Hydrolase</keyword>
<dbReference type="HAMAP" id="MF_01261">
    <property type="entry name" value="CCA_bact_type1"/>
    <property type="match status" value="1"/>
</dbReference>
<feature type="binding site" evidence="12">
    <location>
        <position position="137"/>
    </location>
    <ligand>
        <name>CTP</name>
        <dbReference type="ChEBI" id="CHEBI:37563"/>
    </ligand>
</feature>
<keyword evidence="5 12" id="KW-0479">Metal-binding</keyword>
<dbReference type="GO" id="GO:0016787">
    <property type="term" value="F:hydrolase activity"/>
    <property type="evidence" value="ECO:0007669"/>
    <property type="project" value="UniProtKB-KW"/>
</dbReference>
<dbReference type="Gene3D" id="3.30.460.10">
    <property type="entry name" value="Beta Polymerase, domain 2"/>
    <property type="match status" value="1"/>
</dbReference>
<evidence type="ECO:0000256" key="7">
    <source>
        <dbReference type="ARBA" id="ARBA00022800"/>
    </source>
</evidence>
<dbReference type="Gene3D" id="1.10.3090.10">
    <property type="entry name" value="cca-adding enzyme, domain 2"/>
    <property type="match status" value="1"/>
</dbReference>
<dbReference type="CDD" id="cd05398">
    <property type="entry name" value="NT_ClassII-CCAase"/>
    <property type="match status" value="1"/>
</dbReference>
<comment type="cofactor">
    <cofactor evidence="12">
        <name>Mg(2+)</name>
        <dbReference type="ChEBI" id="CHEBI:18420"/>
    </cofactor>
    <text evidence="12">Magnesium is required for nucleotidyltransferase activity.</text>
</comment>
<organism evidence="14 15">
    <name type="scientific">Gilvimarinus japonicus</name>
    <dbReference type="NCBI Taxonomy" id="1796469"/>
    <lineage>
        <taxon>Bacteria</taxon>
        <taxon>Pseudomonadati</taxon>
        <taxon>Pseudomonadota</taxon>
        <taxon>Gammaproteobacteria</taxon>
        <taxon>Cellvibrionales</taxon>
        <taxon>Cellvibrionaceae</taxon>
        <taxon>Gilvimarinus</taxon>
    </lineage>
</organism>
<dbReference type="EC" id="2.7.7.72" evidence="12"/>
<sequence length="413" mass="46365">MQVYLVGGAVRDKLLGYPYHERDWVVVGATPEAMLAQGFTPVGKDFPVFLHPNTKEEYALARTERKTAPGYTGFAFHASPDVSLEDDLIRRDLTINAIAEDEQGRLSDPFNGAQDIRDKKLRHVSDAFSEDPVRILRTARFAARYHHLGFTVAESTMALMHAMVEDGEADHLVAERAWKEMSRALGERNPEVFFTLLKTCGALAKILPELNRLFGVPQPPEHHPEIDTGEHSLMVLQQACRLSTDTCVRFAALVHDLGKGETPPDKWPRHINHEQLGLPLIKTLCKRLAVPNDCRDLALLAAQFHTHVHRAFELRPATVLKLLKQTDALRRPERFAQLLLTCEADSRGRTGFEARDYPQPGYLHRALELCQTVDVKALVAKGYQGAELGAAIDAERLQKLEALKQQTDKERQA</sequence>
<evidence type="ECO:0000256" key="11">
    <source>
        <dbReference type="ARBA" id="ARBA00022884"/>
    </source>
</evidence>
<keyword evidence="2 12" id="KW-0808">Transferase</keyword>
<comment type="cofactor">
    <cofactor evidence="12">
        <name>Ni(2+)</name>
        <dbReference type="ChEBI" id="CHEBI:49786"/>
    </cofactor>
    <text evidence="12">Nickel for phosphatase activity.</text>
</comment>
<feature type="binding site" evidence="12">
    <location>
        <position position="11"/>
    </location>
    <ligand>
        <name>ATP</name>
        <dbReference type="ChEBI" id="CHEBI:30616"/>
    </ligand>
</feature>
<dbReference type="InterPro" id="IPR002646">
    <property type="entry name" value="PolA_pol_head_dom"/>
</dbReference>
<evidence type="ECO:0000313" key="14">
    <source>
        <dbReference type="EMBL" id="MFC3156740.1"/>
    </source>
</evidence>
<keyword evidence="4 12" id="KW-0548">Nucleotidyltransferase</keyword>
<dbReference type="InterPro" id="IPR006674">
    <property type="entry name" value="HD_domain"/>
</dbReference>
<dbReference type="GO" id="GO:0004810">
    <property type="term" value="F:CCA tRNA nucleotidyltransferase activity"/>
    <property type="evidence" value="ECO:0007669"/>
    <property type="project" value="UniProtKB-EC"/>
</dbReference>
<feature type="binding site" evidence="12">
    <location>
        <position position="137"/>
    </location>
    <ligand>
        <name>ATP</name>
        <dbReference type="ChEBI" id="CHEBI:30616"/>
    </ligand>
</feature>
<feature type="binding site" evidence="12">
    <location>
        <position position="140"/>
    </location>
    <ligand>
        <name>CTP</name>
        <dbReference type="ChEBI" id="CHEBI:37563"/>
    </ligand>
</feature>
<evidence type="ECO:0000256" key="5">
    <source>
        <dbReference type="ARBA" id="ARBA00022723"/>
    </source>
</evidence>
<keyword evidence="9 12" id="KW-0067">ATP-binding</keyword>
<evidence type="ECO:0000256" key="9">
    <source>
        <dbReference type="ARBA" id="ARBA00022840"/>
    </source>
</evidence>